<reference evidence="2" key="1">
    <citation type="submission" date="2021-01" db="EMBL/GenBank/DDBJ databases">
        <authorList>
            <person name="Corre E."/>
            <person name="Pelletier E."/>
            <person name="Niang G."/>
            <person name="Scheremetjew M."/>
            <person name="Finn R."/>
            <person name="Kale V."/>
            <person name="Holt S."/>
            <person name="Cochrane G."/>
            <person name="Meng A."/>
            <person name="Brown T."/>
            <person name="Cohen L."/>
        </authorList>
    </citation>
    <scope>NUCLEOTIDE SEQUENCE</scope>
    <source>
        <strain evidence="2">CCCM811</strain>
    </source>
</reference>
<proteinExistence type="predicted"/>
<keyword evidence="1" id="KW-0812">Transmembrane</keyword>
<dbReference type="AlphaFoldDB" id="A0A6V3RI73"/>
<protein>
    <submittedName>
        <fullName evidence="2">Uncharacterized protein</fullName>
    </submittedName>
</protein>
<dbReference type="EMBL" id="HBIV01038310">
    <property type="protein sequence ID" value="CAE0675464.1"/>
    <property type="molecule type" value="Transcribed_RNA"/>
</dbReference>
<organism evidence="2">
    <name type="scientific">Lotharella globosa</name>
    <dbReference type="NCBI Taxonomy" id="91324"/>
    <lineage>
        <taxon>Eukaryota</taxon>
        <taxon>Sar</taxon>
        <taxon>Rhizaria</taxon>
        <taxon>Cercozoa</taxon>
        <taxon>Chlorarachniophyceae</taxon>
        <taxon>Lotharella</taxon>
    </lineage>
</organism>
<gene>
    <name evidence="2" type="ORF">LGLO00237_LOCUS27241</name>
</gene>
<evidence type="ECO:0000256" key="1">
    <source>
        <dbReference type="SAM" id="Phobius"/>
    </source>
</evidence>
<name>A0A6V3RI73_9EUKA</name>
<keyword evidence="1" id="KW-1133">Transmembrane helix</keyword>
<sequence>MAAYTVTLARAQRQPSLTLFHLQRQKNSTTDIKTKAKCLFRSREDRSPLFFVRRWLSCIVHHIAQPRSKESFSLSVAVVRCLCIVLFFHQMAIDPVRMTNHNPLADNDNISSAGRWDGALDIMRWQ</sequence>
<evidence type="ECO:0000313" key="2">
    <source>
        <dbReference type="EMBL" id="CAE0675464.1"/>
    </source>
</evidence>
<keyword evidence="1" id="KW-0472">Membrane</keyword>
<accession>A0A6V3RI73</accession>
<feature type="transmembrane region" description="Helical" evidence="1">
    <location>
        <begin position="72"/>
        <end position="93"/>
    </location>
</feature>